<proteinExistence type="inferred from homology"/>
<keyword evidence="2" id="KW-0349">Heme</keyword>
<accession>A0ABU0IQ70</accession>
<evidence type="ECO:0000313" key="4">
    <source>
        <dbReference type="Proteomes" id="UP001228905"/>
    </source>
</evidence>
<comment type="similarity">
    <text evidence="1 2">Belongs to the cytochrome P450 family.</text>
</comment>
<dbReference type="EMBL" id="JAUSVS010000002">
    <property type="protein sequence ID" value="MDQ0464157.1"/>
    <property type="molecule type" value="Genomic_DNA"/>
</dbReference>
<protein>
    <submittedName>
        <fullName evidence="3">Cytochrome P450</fullName>
    </submittedName>
</protein>
<keyword evidence="4" id="KW-1185">Reference proteome</keyword>
<dbReference type="CDD" id="cd20625">
    <property type="entry name" value="CYP164-like"/>
    <property type="match status" value="1"/>
</dbReference>
<organism evidence="3 4">
    <name type="scientific">Caulobacter ginsengisoli</name>
    <dbReference type="NCBI Taxonomy" id="400775"/>
    <lineage>
        <taxon>Bacteria</taxon>
        <taxon>Pseudomonadati</taxon>
        <taxon>Pseudomonadota</taxon>
        <taxon>Alphaproteobacteria</taxon>
        <taxon>Caulobacterales</taxon>
        <taxon>Caulobacteraceae</taxon>
        <taxon>Caulobacter</taxon>
    </lineage>
</organism>
<reference evidence="3 4" key="1">
    <citation type="submission" date="2023-07" db="EMBL/GenBank/DDBJ databases">
        <title>Genomic Encyclopedia of Type Strains, Phase IV (KMG-IV): sequencing the most valuable type-strain genomes for metagenomic binning, comparative biology and taxonomic classification.</title>
        <authorList>
            <person name="Goeker M."/>
        </authorList>
    </citation>
    <scope>NUCLEOTIDE SEQUENCE [LARGE SCALE GENOMIC DNA]</scope>
    <source>
        <strain evidence="3 4">DSM 18695</strain>
    </source>
</reference>
<dbReference type="Pfam" id="PF00067">
    <property type="entry name" value="p450"/>
    <property type="match status" value="1"/>
</dbReference>
<comment type="caution">
    <text evidence="3">The sequence shown here is derived from an EMBL/GenBank/DDBJ whole genome shotgun (WGS) entry which is preliminary data.</text>
</comment>
<keyword evidence="2" id="KW-0503">Monooxygenase</keyword>
<dbReference type="SUPFAM" id="SSF48264">
    <property type="entry name" value="Cytochrome P450"/>
    <property type="match status" value="1"/>
</dbReference>
<dbReference type="Proteomes" id="UP001228905">
    <property type="component" value="Unassembled WGS sequence"/>
</dbReference>
<evidence type="ECO:0000256" key="1">
    <source>
        <dbReference type="ARBA" id="ARBA00010617"/>
    </source>
</evidence>
<name>A0ABU0IQ70_9CAUL</name>
<dbReference type="PANTHER" id="PTHR46696:SF1">
    <property type="entry name" value="CYTOCHROME P450 YJIB-RELATED"/>
    <property type="match status" value="1"/>
</dbReference>
<dbReference type="PANTHER" id="PTHR46696">
    <property type="entry name" value="P450, PUTATIVE (EUROFUNG)-RELATED"/>
    <property type="match status" value="1"/>
</dbReference>
<dbReference type="PROSITE" id="PS00086">
    <property type="entry name" value="CYTOCHROME_P450"/>
    <property type="match status" value="1"/>
</dbReference>
<keyword evidence="2" id="KW-0408">Iron</keyword>
<dbReference type="InterPro" id="IPR017972">
    <property type="entry name" value="Cyt_P450_CS"/>
</dbReference>
<evidence type="ECO:0000256" key="2">
    <source>
        <dbReference type="RuleBase" id="RU000461"/>
    </source>
</evidence>
<keyword evidence="2" id="KW-0479">Metal-binding</keyword>
<dbReference type="Gene3D" id="1.10.630.10">
    <property type="entry name" value="Cytochrome P450"/>
    <property type="match status" value="1"/>
</dbReference>
<dbReference type="RefSeq" id="WP_307348595.1">
    <property type="nucleotide sequence ID" value="NZ_JAUSVS010000002.1"/>
</dbReference>
<evidence type="ECO:0000313" key="3">
    <source>
        <dbReference type="EMBL" id="MDQ0464157.1"/>
    </source>
</evidence>
<sequence length="413" mass="45940">MTATDTAAFQPDLYAYDFENDPVPTLNRLRAEDPVHWSRHGFWYLTRHADVAEVLKDPVRFSSMAAGWGGGNPLAKAGGDQSATEKGLSRTLAQSFNQMDPPEHSRIRLLAQAAFSRRNIEDRGPRIRAVIDELLDDLAPRGRFDLVGDFAFHVPMIVASEIIGIPAQDRDAFRQAFERTAALMAPKRDEESWAAALDAGRWVGRYIRDLVEARRADPREDLISDLIRAEEAGDRLSDPELRSAISTIYTAAGTTTERMLSSGLWLLLSHPDQWRALVADRTLLGGAIEEILRFHHPTQSTSTNRRATEDVVLGGRTIRAGDTIRVGLGAANRDPAVFAEPDRFDIRRRMGGPVLAFGAGPHFCIGSALVRFEARLAFEAVMDRWPDLRLVTTAPVKDPRRPDRYQEIVVALA</sequence>
<dbReference type="InterPro" id="IPR002397">
    <property type="entry name" value="Cyt_P450_B"/>
</dbReference>
<keyword evidence="2" id="KW-0560">Oxidoreductase</keyword>
<dbReference type="InterPro" id="IPR036396">
    <property type="entry name" value="Cyt_P450_sf"/>
</dbReference>
<gene>
    <name evidence="3" type="ORF">QO010_001928</name>
</gene>
<dbReference type="PRINTS" id="PR00359">
    <property type="entry name" value="BP450"/>
</dbReference>
<dbReference type="InterPro" id="IPR001128">
    <property type="entry name" value="Cyt_P450"/>
</dbReference>